<keyword evidence="2" id="KW-1185">Reference proteome</keyword>
<sequence length="264" mass="27940">MGLPACGLLRGKTAIITGGVTGIGRAITLEFLRQGCNVAVNHLGLQRDEHLKKGLLEEARRLGTGDLVELAGDVAKPETSQQLVSKAVDRWGKLDICVANAGVFKPTKFLEIEQDVYQQSMRVNVDGTFNTCQAAARQMVAQGHGGSIIATSSVSALVGGGQQVHYTPTKAAVYSMMQSMAIALGQHKIRCNALMPGTIRTQLSDHETKDPAKMSYLEGRIPLGRVGDPEDMAGPAVFLACGEFSGYVNGSGLLADGGLFVNLQ</sequence>
<evidence type="ECO:0000313" key="1">
    <source>
        <dbReference type="EMBL" id="GME48666.1"/>
    </source>
</evidence>
<organism evidence="1 2">
    <name type="scientific">Neofusicoccum parvum</name>
    <dbReference type="NCBI Taxonomy" id="310453"/>
    <lineage>
        <taxon>Eukaryota</taxon>
        <taxon>Fungi</taxon>
        <taxon>Dikarya</taxon>
        <taxon>Ascomycota</taxon>
        <taxon>Pezizomycotina</taxon>
        <taxon>Dothideomycetes</taxon>
        <taxon>Dothideomycetes incertae sedis</taxon>
        <taxon>Botryosphaeriales</taxon>
        <taxon>Botryosphaeriaceae</taxon>
        <taxon>Neofusicoccum</taxon>
    </lineage>
</organism>
<evidence type="ECO:0000313" key="2">
    <source>
        <dbReference type="Proteomes" id="UP001165186"/>
    </source>
</evidence>
<name>A0ACB5SMR0_9PEZI</name>
<proteinExistence type="predicted"/>
<reference evidence="1" key="1">
    <citation type="submission" date="2024-09" db="EMBL/GenBank/DDBJ databases">
        <title>Draft Genome Sequences of Neofusicoccum parvum.</title>
        <authorList>
            <person name="Ashida A."/>
            <person name="Camagna M."/>
            <person name="Tanaka A."/>
            <person name="Takemoto D."/>
        </authorList>
    </citation>
    <scope>NUCLEOTIDE SEQUENCE</scope>
    <source>
        <strain evidence="1">PPO83</strain>
    </source>
</reference>
<gene>
    <name evidence="1" type="primary">g8729</name>
    <name evidence="1" type="ORF">NpPPO83_00008729</name>
</gene>
<comment type="caution">
    <text evidence="1">The sequence shown here is derived from an EMBL/GenBank/DDBJ whole genome shotgun (WGS) entry which is preliminary data.</text>
</comment>
<accession>A0ACB5SMR0</accession>
<dbReference type="Proteomes" id="UP001165186">
    <property type="component" value="Unassembled WGS sequence"/>
</dbReference>
<protein>
    <submittedName>
        <fullName evidence="1">Zn 2cys6 transcription factor</fullName>
    </submittedName>
</protein>
<dbReference type="EMBL" id="BSXG01000144">
    <property type="protein sequence ID" value="GME48666.1"/>
    <property type="molecule type" value="Genomic_DNA"/>
</dbReference>